<dbReference type="EMBL" id="JAFKCT010000001">
    <property type="protein sequence ID" value="MBN7809657.1"/>
    <property type="molecule type" value="Genomic_DNA"/>
</dbReference>
<gene>
    <name evidence="1" type="ORF">J0A68_01730</name>
</gene>
<comment type="caution">
    <text evidence="1">The sequence shown here is derived from an EMBL/GenBank/DDBJ whole genome shotgun (WGS) entry which is preliminary data.</text>
</comment>
<name>A0ABS3BY99_9BACT</name>
<accession>A0ABS3BY99</accession>
<protein>
    <submittedName>
        <fullName evidence="1">Uncharacterized protein</fullName>
    </submittedName>
</protein>
<keyword evidence="2" id="KW-1185">Reference proteome</keyword>
<dbReference type="RefSeq" id="WP_206576459.1">
    <property type="nucleotide sequence ID" value="NZ_JAFKCT010000001.1"/>
</dbReference>
<organism evidence="1 2">
    <name type="scientific">Algoriphagus oliviformis</name>
    <dbReference type="NCBI Taxonomy" id="2811231"/>
    <lineage>
        <taxon>Bacteria</taxon>
        <taxon>Pseudomonadati</taxon>
        <taxon>Bacteroidota</taxon>
        <taxon>Cytophagia</taxon>
        <taxon>Cytophagales</taxon>
        <taxon>Cyclobacteriaceae</taxon>
        <taxon>Algoriphagus</taxon>
    </lineage>
</organism>
<reference evidence="1 2" key="1">
    <citation type="submission" date="2021-03" db="EMBL/GenBank/DDBJ databases">
        <title>novel species isolated from a fishpond in China.</title>
        <authorList>
            <person name="Lu H."/>
            <person name="Cai Z."/>
        </authorList>
    </citation>
    <scope>NUCLEOTIDE SEQUENCE [LARGE SCALE GENOMIC DNA]</scope>
    <source>
        <strain evidence="1 2">H41</strain>
    </source>
</reference>
<dbReference type="Proteomes" id="UP000664317">
    <property type="component" value="Unassembled WGS sequence"/>
</dbReference>
<proteinExistence type="predicted"/>
<sequence length="153" mass="17831">MTISNYIFLFLAFSISQEQEYIISKDPDFDRLYKTHRRSNIELTNSNTVFIDELCGSEMNRNFKFEENFSHLFSDQEIALMTEYRVNINIVINSLGGVEQIDFTTTQNPCKILSLIGKIDSIYSEQGKVSTKFCSVPEGKFAQLHFMLRTRRE</sequence>
<evidence type="ECO:0000313" key="2">
    <source>
        <dbReference type="Proteomes" id="UP000664317"/>
    </source>
</evidence>
<evidence type="ECO:0000313" key="1">
    <source>
        <dbReference type="EMBL" id="MBN7809657.1"/>
    </source>
</evidence>